<feature type="domain" description="Antitoxin Xre/MbcA/ParS-like toxin-binding" evidence="1">
    <location>
        <begin position="104"/>
        <end position="153"/>
    </location>
</feature>
<accession>A0AB74UCK0</accession>
<gene>
    <name evidence="3" type="ORF">ABV408_18855</name>
</gene>
<dbReference type="GO" id="GO:0003677">
    <property type="term" value="F:DNA binding"/>
    <property type="evidence" value="ECO:0007669"/>
    <property type="project" value="InterPro"/>
</dbReference>
<dbReference type="InterPro" id="IPR011979">
    <property type="entry name" value="Antitox_Xre"/>
</dbReference>
<dbReference type="EMBL" id="CP159578">
    <property type="protein sequence ID" value="XCJ79478.1"/>
    <property type="molecule type" value="Genomic_DNA"/>
</dbReference>
<dbReference type="RefSeq" id="WP_353980411.1">
    <property type="nucleotide sequence ID" value="NZ_CP159578.1"/>
</dbReference>
<dbReference type="NCBIfam" id="TIGR02293">
    <property type="entry name" value="TAS_TIGR02293"/>
    <property type="match status" value="1"/>
</dbReference>
<evidence type="ECO:0000259" key="1">
    <source>
        <dbReference type="Pfam" id="PF09722"/>
    </source>
</evidence>
<evidence type="ECO:0000259" key="2">
    <source>
        <dbReference type="Pfam" id="PF20432"/>
    </source>
</evidence>
<name>A0AB74UCK0_9GAMM</name>
<evidence type="ECO:0000313" key="3">
    <source>
        <dbReference type="EMBL" id="XCJ79478.1"/>
    </source>
</evidence>
<protein>
    <submittedName>
        <fullName evidence="3">Antitoxin Xre/MbcA/ParS toxin-binding domain-containing protein</fullName>
    </submittedName>
</protein>
<organism evidence="3">
    <name type="scientific">Salinicola endophyticus</name>
    <dbReference type="NCBI Taxonomy" id="1949083"/>
    <lineage>
        <taxon>Bacteria</taxon>
        <taxon>Pseudomonadati</taxon>
        <taxon>Pseudomonadota</taxon>
        <taxon>Gammaproteobacteria</taxon>
        <taxon>Oceanospirillales</taxon>
        <taxon>Halomonadaceae</taxon>
        <taxon>Salinicola</taxon>
    </lineage>
</organism>
<sequence length="156" mass="17692">MTTTPFEPSLEPSISERAIRRLTGKRRVAVTSPFEIHRLIEKGFASSGVIKFFEEVDLLQDRKIAVKVLGVSERTLYRRRDKPDTLSPEESGRAWRFAETLTRAEDVFGSTEAAQRWLDTPAMALEGRKPLDLITTPVGHDLVDDLLTRLDYGVYT</sequence>
<dbReference type="InterPro" id="IPR024467">
    <property type="entry name" value="Xre/MbcA/ParS-like_toxin-bd"/>
</dbReference>
<feature type="domain" description="Antitoxin Xre-like helix-turn-helix" evidence="2">
    <location>
        <begin position="36"/>
        <end position="98"/>
    </location>
</feature>
<dbReference type="AlphaFoldDB" id="A0AB74UCK0"/>
<proteinExistence type="predicted"/>
<dbReference type="Pfam" id="PF20432">
    <property type="entry name" value="Xre-like-HTH"/>
    <property type="match status" value="1"/>
</dbReference>
<reference evidence="3" key="1">
    <citation type="submission" date="2024-06" db="EMBL/GenBank/DDBJ databases">
        <title>Complete genome of Salinicola endophyticus HNIBRBA4755.</title>
        <authorList>
            <person name="Shin S.Y."/>
            <person name="Kang H."/>
            <person name="Song J."/>
        </authorList>
    </citation>
    <scope>NUCLEOTIDE SEQUENCE</scope>
    <source>
        <strain evidence="3">HNIBRBA4755</strain>
    </source>
</reference>
<dbReference type="InterPro" id="IPR046847">
    <property type="entry name" value="Xre-like_HTH"/>
</dbReference>
<dbReference type="Pfam" id="PF09722">
    <property type="entry name" value="Xre_MbcA_ParS_C"/>
    <property type="match status" value="1"/>
</dbReference>